<gene>
    <name evidence="1" type="ORF">F2Q68_00025194</name>
</gene>
<proteinExistence type="predicted"/>
<organism evidence="1 2">
    <name type="scientific">Brassica cretica</name>
    <name type="common">Mustard</name>
    <dbReference type="NCBI Taxonomy" id="69181"/>
    <lineage>
        <taxon>Eukaryota</taxon>
        <taxon>Viridiplantae</taxon>
        <taxon>Streptophyta</taxon>
        <taxon>Embryophyta</taxon>
        <taxon>Tracheophyta</taxon>
        <taxon>Spermatophyta</taxon>
        <taxon>Magnoliopsida</taxon>
        <taxon>eudicotyledons</taxon>
        <taxon>Gunneridae</taxon>
        <taxon>Pentapetalae</taxon>
        <taxon>rosids</taxon>
        <taxon>malvids</taxon>
        <taxon>Brassicales</taxon>
        <taxon>Brassicaceae</taxon>
        <taxon>Brassiceae</taxon>
        <taxon>Brassica</taxon>
    </lineage>
</organism>
<accession>A0A8S9I6F5</accession>
<dbReference type="Proteomes" id="UP000712281">
    <property type="component" value="Unassembled WGS sequence"/>
</dbReference>
<comment type="caution">
    <text evidence="1">The sequence shown here is derived from an EMBL/GenBank/DDBJ whole genome shotgun (WGS) entry which is preliminary data.</text>
</comment>
<reference evidence="1" key="1">
    <citation type="submission" date="2019-12" db="EMBL/GenBank/DDBJ databases">
        <title>Genome sequencing and annotation of Brassica cretica.</title>
        <authorList>
            <person name="Studholme D.J."/>
            <person name="Sarris P.F."/>
        </authorList>
    </citation>
    <scope>NUCLEOTIDE SEQUENCE</scope>
    <source>
        <strain evidence="1">PFS-001/15</strain>
        <tissue evidence="1">Leaf</tissue>
    </source>
</reference>
<dbReference type="EMBL" id="QGKW02001911">
    <property type="protein sequence ID" value="KAF2565350.1"/>
    <property type="molecule type" value="Genomic_DNA"/>
</dbReference>
<name>A0A8S9I6F5_BRACR</name>
<protein>
    <submittedName>
        <fullName evidence="1">Uncharacterized protein</fullName>
    </submittedName>
</protein>
<evidence type="ECO:0000313" key="1">
    <source>
        <dbReference type="EMBL" id="KAF2565350.1"/>
    </source>
</evidence>
<evidence type="ECO:0000313" key="2">
    <source>
        <dbReference type="Proteomes" id="UP000712281"/>
    </source>
</evidence>
<dbReference type="AlphaFoldDB" id="A0A8S9I6F5"/>
<sequence length="72" mass="7864">MQDIVGSRRPGTWIRDLGSETWDLGPGSWNPEVNSSWNVCSPASFTAPLLEAEKQCSRCLVGILSRNNSDGI</sequence>